<dbReference type="InterPro" id="IPR009875">
    <property type="entry name" value="PilZ_domain"/>
</dbReference>
<feature type="domain" description="PilZ" evidence="1">
    <location>
        <begin position="7"/>
        <end position="70"/>
    </location>
</feature>
<organism evidence="2">
    <name type="scientific">marine sediment metagenome</name>
    <dbReference type="NCBI Taxonomy" id="412755"/>
    <lineage>
        <taxon>unclassified sequences</taxon>
        <taxon>metagenomes</taxon>
        <taxon>ecological metagenomes</taxon>
    </lineage>
</organism>
<dbReference type="GO" id="GO:0035438">
    <property type="term" value="F:cyclic-di-GMP binding"/>
    <property type="evidence" value="ECO:0007669"/>
    <property type="project" value="InterPro"/>
</dbReference>
<evidence type="ECO:0000259" key="1">
    <source>
        <dbReference type="Pfam" id="PF07238"/>
    </source>
</evidence>
<dbReference type="Pfam" id="PF07238">
    <property type="entry name" value="PilZ"/>
    <property type="match status" value="1"/>
</dbReference>
<dbReference type="SUPFAM" id="SSF141371">
    <property type="entry name" value="PilZ domain-like"/>
    <property type="match status" value="1"/>
</dbReference>
<accession>X0UUV6</accession>
<comment type="caution">
    <text evidence="2">The sequence shown here is derived from an EMBL/GenBank/DDBJ whole genome shotgun (WGS) entry which is preliminary data.</text>
</comment>
<sequence length="75" mass="8552">MAKPAQERRKYLRVTTPLNVRIISKNNSVQEAQTKDISPLGLRFGIKEWDLNINDKIELKIEIPNTLSPVHATAK</sequence>
<dbReference type="AlphaFoldDB" id="X0UUV6"/>
<name>X0UUV6_9ZZZZ</name>
<feature type="non-terminal residue" evidence="2">
    <location>
        <position position="75"/>
    </location>
</feature>
<evidence type="ECO:0000313" key="2">
    <source>
        <dbReference type="EMBL" id="GAG02972.1"/>
    </source>
</evidence>
<reference evidence="2" key="1">
    <citation type="journal article" date="2014" name="Front. Microbiol.">
        <title>High frequency of phylogenetically diverse reductive dehalogenase-homologous genes in deep subseafloor sedimentary metagenomes.</title>
        <authorList>
            <person name="Kawai M."/>
            <person name="Futagami T."/>
            <person name="Toyoda A."/>
            <person name="Takaki Y."/>
            <person name="Nishi S."/>
            <person name="Hori S."/>
            <person name="Arai W."/>
            <person name="Tsubouchi T."/>
            <person name="Morono Y."/>
            <person name="Uchiyama I."/>
            <person name="Ito T."/>
            <person name="Fujiyama A."/>
            <person name="Inagaki F."/>
            <person name="Takami H."/>
        </authorList>
    </citation>
    <scope>NUCLEOTIDE SEQUENCE</scope>
    <source>
        <strain evidence="2">Expedition CK06-06</strain>
    </source>
</reference>
<dbReference type="Gene3D" id="2.40.10.220">
    <property type="entry name" value="predicted glycosyltransferase like domains"/>
    <property type="match status" value="1"/>
</dbReference>
<dbReference type="EMBL" id="BARS01022697">
    <property type="protein sequence ID" value="GAG02972.1"/>
    <property type="molecule type" value="Genomic_DNA"/>
</dbReference>
<proteinExistence type="predicted"/>
<gene>
    <name evidence="2" type="ORF">S01H1_36245</name>
</gene>
<protein>
    <recommendedName>
        <fullName evidence="1">PilZ domain-containing protein</fullName>
    </recommendedName>
</protein>